<comment type="caution">
    <text evidence="2">The sequence shown here is derived from an EMBL/GenBank/DDBJ whole genome shotgun (WGS) entry which is preliminary data.</text>
</comment>
<proteinExistence type="predicted"/>
<accession>A0ABX9MKV2</accession>
<protein>
    <recommendedName>
        <fullName evidence="4">Type 4 fimbrial biogenesis protein PilX N-terminal domain-containing protein</fullName>
    </recommendedName>
</protein>
<keyword evidence="1" id="KW-0472">Membrane</keyword>
<keyword evidence="3" id="KW-1185">Reference proteome</keyword>
<evidence type="ECO:0000313" key="2">
    <source>
        <dbReference type="EMBL" id="RIH77226.1"/>
    </source>
</evidence>
<feature type="transmembrane region" description="Helical" evidence="1">
    <location>
        <begin position="7"/>
        <end position="28"/>
    </location>
</feature>
<evidence type="ECO:0000256" key="1">
    <source>
        <dbReference type="SAM" id="Phobius"/>
    </source>
</evidence>
<evidence type="ECO:0008006" key="4">
    <source>
        <dbReference type="Google" id="ProtNLM"/>
    </source>
</evidence>
<dbReference type="RefSeq" id="WP_147075465.1">
    <property type="nucleotide sequence ID" value="NZ_QWKY01000038.1"/>
</dbReference>
<reference evidence="2 3" key="1">
    <citation type="submission" date="2018-08" db="EMBL/GenBank/DDBJ databases">
        <title>Meiothermus hypogaeus DSM 23238 genome sequencing project.</title>
        <authorList>
            <person name="Da Costa M.S."/>
            <person name="Albuquerque L."/>
            <person name="Raposo P."/>
            <person name="Froufe H.J.C."/>
            <person name="Barroso C.S."/>
            <person name="Egas C."/>
        </authorList>
    </citation>
    <scope>NUCLEOTIDE SEQUENCE [LARGE SCALE GENOMIC DNA]</scope>
    <source>
        <strain evidence="2 3">DSM 23238</strain>
    </source>
</reference>
<organism evidence="2 3">
    <name type="scientific">Meiothermus hypogaeus</name>
    <dbReference type="NCBI Taxonomy" id="884155"/>
    <lineage>
        <taxon>Bacteria</taxon>
        <taxon>Thermotogati</taxon>
        <taxon>Deinococcota</taxon>
        <taxon>Deinococci</taxon>
        <taxon>Thermales</taxon>
        <taxon>Thermaceae</taxon>
        <taxon>Meiothermus</taxon>
    </lineage>
</organism>
<keyword evidence="1" id="KW-0812">Transmembrane</keyword>
<gene>
    <name evidence="2" type="ORF">Mhypo_02123</name>
</gene>
<evidence type="ECO:0000313" key="3">
    <source>
        <dbReference type="Proteomes" id="UP000265443"/>
    </source>
</evidence>
<dbReference type="EMBL" id="QWKY01000038">
    <property type="protein sequence ID" value="RIH77226.1"/>
    <property type="molecule type" value="Genomic_DNA"/>
</dbReference>
<name>A0ABX9MKV2_9DEIN</name>
<keyword evidence="1" id="KW-1133">Transmembrane helix</keyword>
<sequence>MRRKSGIAIVATLVILVLVGLLVFGTFYTTQIEQFVTRNDATSTQANYIAQAGLQKYKTALFQNFRWSLQNLTPVSLNACENVLSGGIDWDRGGPNPPQSFPITFTEQIGGGTARVTISRDSRRPRFMIITSEGTFSGARSRVRAVFDISNAGLFRYGLVIGQGSGQQVITGSPRIYGGVFIEGQRPNPDPPSPPPTVLTGSGNMTALNTFNLTTDAEGDLRNLRARSAVTSDNDLCATFRVRWGRVGVQSNSFGLGRPNPPNFNPATDPNNQLLDIRVGDQRLAVNEPRALLYQANSLPNNPVIYDENCRNNGGLCAQSIGRYDLSDTASPRFPSLDDPGNERLCGAGVTWRNCLRSDARIQFVASGQNPIVLPQLPANAQWNNESRCRQFLSGSQPNITLTQGNNASQNVNLSFDCTYRTHESGVNPAGGFAYDAATRTLRVYGTVNLYGFNLVTNVQINYQAYGYGNLGRSASLFLERNPSTSQGGSFTLGGSLVPDAIPQFPTQNLSLIADENVTYTNNQMTVMGIVYAENRFVMSGSQSSFVGTAIANQFCTTDSCGTGGSPSLFFIDTSSNLPSAMLRAPYGEVASFSVVSYERF</sequence>
<dbReference type="Proteomes" id="UP000265443">
    <property type="component" value="Unassembled WGS sequence"/>
</dbReference>